<proteinExistence type="predicted"/>
<evidence type="ECO:0000256" key="1">
    <source>
        <dbReference type="SAM" id="SignalP"/>
    </source>
</evidence>
<dbReference type="PANTHER" id="PTHR36183">
    <property type="entry name" value="BETA-GLUCURONIDASE"/>
    <property type="match status" value="1"/>
</dbReference>
<keyword evidence="1" id="KW-0732">Signal</keyword>
<organism evidence="3 4">
    <name type="scientific">Aspergillus nanangensis</name>
    <dbReference type="NCBI Taxonomy" id="2582783"/>
    <lineage>
        <taxon>Eukaryota</taxon>
        <taxon>Fungi</taxon>
        <taxon>Dikarya</taxon>
        <taxon>Ascomycota</taxon>
        <taxon>Pezizomycotina</taxon>
        <taxon>Eurotiomycetes</taxon>
        <taxon>Eurotiomycetidae</taxon>
        <taxon>Eurotiales</taxon>
        <taxon>Aspergillaceae</taxon>
        <taxon>Aspergillus</taxon>
        <taxon>Aspergillus subgen. Circumdati</taxon>
    </lineage>
</organism>
<dbReference type="Gene3D" id="3.20.20.80">
    <property type="entry name" value="Glycosidases"/>
    <property type="match status" value="1"/>
</dbReference>
<name>A0AAD4CFQ7_ASPNN</name>
<feature type="domain" description="Beta-glucuronidase C-terminal" evidence="2">
    <location>
        <begin position="408"/>
        <end position="514"/>
    </location>
</feature>
<evidence type="ECO:0000313" key="4">
    <source>
        <dbReference type="Proteomes" id="UP001194746"/>
    </source>
</evidence>
<feature type="chain" id="PRO_5041950257" description="Beta-glucuronidase C-terminal domain-containing protein" evidence="1">
    <location>
        <begin position="18"/>
        <end position="518"/>
    </location>
</feature>
<dbReference type="InterPro" id="IPR013780">
    <property type="entry name" value="Glyco_hydro_b"/>
</dbReference>
<reference evidence="3" key="2">
    <citation type="submission" date="2020-02" db="EMBL/GenBank/DDBJ databases">
        <authorList>
            <person name="Gilchrist C.L.M."/>
            <person name="Chooi Y.-H."/>
        </authorList>
    </citation>
    <scope>NUCLEOTIDE SEQUENCE</scope>
    <source>
        <strain evidence="3">MST-FP2251</strain>
    </source>
</reference>
<dbReference type="InterPro" id="IPR017853">
    <property type="entry name" value="GH"/>
</dbReference>
<accession>A0AAD4CFQ7</accession>
<dbReference type="InterPro" id="IPR031728">
    <property type="entry name" value="GlcAase_C"/>
</dbReference>
<reference evidence="3" key="1">
    <citation type="journal article" date="2019" name="Beilstein J. Org. Chem.">
        <title>Nanangenines: drimane sesquiterpenoids as the dominant metabolite cohort of a novel Australian fungus, Aspergillus nanangensis.</title>
        <authorList>
            <person name="Lacey H.J."/>
            <person name="Gilchrist C.L.M."/>
            <person name="Crombie A."/>
            <person name="Kalaitzis J.A."/>
            <person name="Vuong D."/>
            <person name="Rutledge P.J."/>
            <person name="Turner P."/>
            <person name="Pitt J.I."/>
            <person name="Lacey E."/>
            <person name="Chooi Y.H."/>
            <person name="Piggott A.M."/>
        </authorList>
    </citation>
    <scope>NUCLEOTIDE SEQUENCE</scope>
    <source>
        <strain evidence="3">MST-FP2251</strain>
    </source>
</reference>
<evidence type="ECO:0000259" key="2">
    <source>
        <dbReference type="Pfam" id="PF16862"/>
    </source>
</evidence>
<gene>
    <name evidence="3" type="ORF">FE257_012730</name>
</gene>
<feature type="signal peptide" evidence="1">
    <location>
        <begin position="1"/>
        <end position="17"/>
    </location>
</feature>
<dbReference type="PANTHER" id="PTHR36183:SF2">
    <property type="entry name" value="BETA-GLUCURONIDASE C-TERMINAL DOMAIN-CONTAINING PROTEIN"/>
    <property type="match status" value="1"/>
</dbReference>
<dbReference type="Proteomes" id="UP001194746">
    <property type="component" value="Unassembled WGS sequence"/>
</dbReference>
<sequence>MTIRLLPFAVLASLVAGDGLFISVPGFAPGHASEAVPRDLTSFSIEFSSFPDYAGNKSDPNHFSHALLSNLKDITGVSSKIRVGGTTQDHALFYPDQVEAIKLVFEEPGADQPSTVQYGPAYFSTYQAWEGLEFIHGFNFAFNGTSDREQLQSVAMAACTSMGDGLYLSEVGNEMDFAPGWPNYYRPSNWTMGDYVTEWTSKSNLIAQTIEDNCPGVSTGFVAPSFIWTNYTGREPWSPAEAFRLGLGDNGLVKEIGVHNYMNVDSDTRFGVEGEDLQELLMNHSSVIGSVGPHVELARNLSYLGLPYVLSETNSIAGQGRINTTDVMGDALWVVDFTLWVGANNIKRIHFHQGTGYRYASWQPVTINTTQPTTRPPYYGHIMASRALGNSNDTRIVNLPLPRDTEAAYAIYEKDSLARIAILNMEESTSSATHRAHREYNLRLPKGFCGAKVERLMAAGSDSRTGITFGGISYDYELAGGKPVVVDETSTETHLSIAEDGRLRLTLPASSGALVTLF</sequence>
<dbReference type="Pfam" id="PF16862">
    <property type="entry name" value="Glyco_hydro_79C"/>
    <property type="match status" value="1"/>
</dbReference>
<dbReference type="InterPro" id="IPR052974">
    <property type="entry name" value="GH79_Enzymes"/>
</dbReference>
<evidence type="ECO:0000313" key="3">
    <source>
        <dbReference type="EMBL" id="KAF9885639.1"/>
    </source>
</evidence>
<dbReference type="AlphaFoldDB" id="A0AAD4CFQ7"/>
<dbReference type="SUPFAM" id="SSF51445">
    <property type="entry name" value="(Trans)glycosidases"/>
    <property type="match status" value="1"/>
</dbReference>
<protein>
    <recommendedName>
        <fullName evidence="2">Beta-glucuronidase C-terminal domain-containing protein</fullName>
    </recommendedName>
</protein>
<comment type="caution">
    <text evidence="3">The sequence shown here is derived from an EMBL/GenBank/DDBJ whole genome shotgun (WGS) entry which is preliminary data.</text>
</comment>
<dbReference type="Gene3D" id="2.60.40.1180">
    <property type="entry name" value="Golgi alpha-mannosidase II"/>
    <property type="match status" value="1"/>
</dbReference>
<dbReference type="EMBL" id="VCAU01000092">
    <property type="protein sequence ID" value="KAF9885639.1"/>
    <property type="molecule type" value="Genomic_DNA"/>
</dbReference>
<keyword evidence="4" id="KW-1185">Reference proteome</keyword>